<sequence>MEDFRLSSDNYSSQTEKSSTSYLDCVSTIVSGRNETFINSEDGKTLLFIDSADPLKASGMVELFQVGGVNKINAYQRAARYDKGALFDAARARSAN</sequence>
<reference evidence="1 2" key="1">
    <citation type="journal article" date="2020" name="Microorganisms">
        <title>Reliable Identification of Environmental Pseudomonas Isolates Using the rpoD Gene.</title>
        <authorList>
            <consortium name="The Broad Institute Genome Sequencing Platform"/>
            <person name="Girard L."/>
            <person name="Lood C."/>
            <person name="Rokni-Zadeh H."/>
            <person name="van Noort V."/>
            <person name="Lavigne R."/>
            <person name="De Mot R."/>
        </authorList>
    </citation>
    <scope>NUCLEOTIDE SEQUENCE [LARGE SCALE GENOMIC DNA]</scope>
    <source>
        <strain evidence="1 2">RW7P2</strain>
    </source>
</reference>
<comment type="caution">
    <text evidence="1">The sequence shown here is derived from an EMBL/GenBank/DDBJ whole genome shotgun (WGS) entry which is preliminary data.</text>
</comment>
<dbReference type="EMBL" id="JABWRS010000019">
    <property type="protein sequence ID" value="MBC3478030.1"/>
    <property type="molecule type" value="Genomic_DNA"/>
</dbReference>
<evidence type="ECO:0000313" key="1">
    <source>
        <dbReference type="EMBL" id="MBC3478030.1"/>
    </source>
</evidence>
<name>A0ABR6VD31_9PSED</name>
<keyword evidence="2" id="KW-1185">Reference proteome</keyword>
<accession>A0ABR6VD31</accession>
<dbReference type="RefSeq" id="WP_186598998.1">
    <property type="nucleotide sequence ID" value="NZ_JABWRS010000019.1"/>
</dbReference>
<evidence type="ECO:0000313" key="2">
    <source>
        <dbReference type="Proteomes" id="UP000628086"/>
    </source>
</evidence>
<protein>
    <submittedName>
        <fullName evidence="1">Uncharacterized protein</fullName>
    </submittedName>
</protein>
<proteinExistence type="predicted"/>
<gene>
    <name evidence="1" type="ORF">HU747_20805</name>
</gene>
<dbReference type="Proteomes" id="UP000628086">
    <property type="component" value="Unassembled WGS sequence"/>
</dbReference>
<organism evidence="1 2">
    <name type="scientific">Pseudomonas taiwanensis</name>
    <dbReference type="NCBI Taxonomy" id="470150"/>
    <lineage>
        <taxon>Bacteria</taxon>
        <taxon>Pseudomonadati</taxon>
        <taxon>Pseudomonadota</taxon>
        <taxon>Gammaproteobacteria</taxon>
        <taxon>Pseudomonadales</taxon>
        <taxon>Pseudomonadaceae</taxon>
        <taxon>Pseudomonas</taxon>
    </lineage>
</organism>